<reference evidence="1 2" key="1">
    <citation type="journal article" date="2018" name="Sci. Rep.">
        <title>Genomic signatures of local adaptation to the degree of environmental predictability in rotifers.</title>
        <authorList>
            <person name="Franch-Gras L."/>
            <person name="Hahn C."/>
            <person name="Garcia-Roger E.M."/>
            <person name="Carmona M.J."/>
            <person name="Serra M."/>
            <person name="Gomez A."/>
        </authorList>
    </citation>
    <scope>NUCLEOTIDE SEQUENCE [LARGE SCALE GENOMIC DNA]</scope>
    <source>
        <strain evidence="1">HYR1</strain>
    </source>
</reference>
<accession>A0A3M7RVV7</accession>
<name>A0A3M7RVV7_BRAPC</name>
<evidence type="ECO:0000313" key="1">
    <source>
        <dbReference type="EMBL" id="RNA27714.1"/>
    </source>
</evidence>
<comment type="caution">
    <text evidence="1">The sequence shown here is derived from an EMBL/GenBank/DDBJ whole genome shotgun (WGS) entry which is preliminary data.</text>
</comment>
<evidence type="ECO:0000313" key="2">
    <source>
        <dbReference type="Proteomes" id="UP000276133"/>
    </source>
</evidence>
<sequence>MSNGLFCLDLILRRKRERERNKKTVSIQLVHRYSITVIDKTLAMTDSIKLRVNSSWKEFKKIEKTRSETQLAHLEYFFRYSIKSQI</sequence>
<proteinExistence type="predicted"/>
<keyword evidence="2" id="KW-1185">Reference proteome</keyword>
<dbReference type="AlphaFoldDB" id="A0A3M7RVV7"/>
<organism evidence="1 2">
    <name type="scientific">Brachionus plicatilis</name>
    <name type="common">Marine rotifer</name>
    <name type="synonym">Brachionus muelleri</name>
    <dbReference type="NCBI Taxonomy" id="10195"/>
    <lineage>
        <taxon>Eukaryota</taxon>
        <taxon>Metazoa</taxon>
        <taxon>Spiralia</taxon>
        <taxon>Gnathifera</taxon>
        <taxon>Rotifera</taxon>
        <taxon>Eurotatoria</taxon>
        <taxon>Monogononta</taxon>
        <taxon>Pseudotrocha</taxon>
        <taxon>Ploima</taxon>
        <taxon>Brachionidae</taxon>
        <taxon>Brachionus</taxon>
    </lineage>
</organism>
<dbReference type="Proteomes" id="UP000276133">
    <property type="component" value="Unassembled WGS sequence"/>
</dbReference>
<protein>
    <submittedName>
        <fullName evidence="1">Uncharacterized protein</fullName>
    </submittedName>
</protein>
<dbReference type="EMBL" id="REGN01002502">
    <property type="protein sequence ID" value="RNA27714.1"/>
    <property type="molecule type" value="Genomic_DNA"/>
</dbReference>
<gene>
    <name evidence="1" type="ORF">BpHYR1_010840</name>
</gene>